<evidence type="ECO:0000256" key="1">
    <source>
        <dbReference type="SAM" id="MobiDB-lite"/>
    </source>
</evidence>
<evidence type="ECO:0000313" key="3">
    <source>
        <dbReference type="Proteomes" id="UP000245802"/>
    </source>
</evidence>
<evidence type="ECO:0000313" key="2">
    <source>
        <dbReference type="EMBL" id="AWM36466.1"/>
    </source>
</evidence>
<evidence type="ECO:0008006" key="4">
    <source>
        <dbReference type="Google" id="ProtNLM"/>
    </source>
</evidence>
<proteinExistence type="predicted"/>
<protein>
    <recommendedName>
        <fullName evidence="4">Carboxypeptidase regulatory-like domain-containing protein</fullName>
    </recommendedName>
</protein>
<feature type="compositionally biased region" description="Basic and acidic residues" evidence="1">
    <location>
        <begin position="105"/>
        <end position="116"/>
    </location>
</feature>
<sequence>MVTVKGVVKAGGKPVPHCKVGLFPDVEGFDPSKHGYGFGMTNDKGEFEIQHPNGTKGIFPGTYKVTFVAWVDSKGKAIPPETKPSEVPGGVKNLLPSKYEALSDTPERLTVSKEGAEANFDLSTQ</sequence>
<accession>A0A2Z3GYR1</accession>
<feature type="region of interest" description="Disordered" evidence="1">
    <location>
        <begin position="104"/>
        <end position="125"/>
    </location>
</feature>
<dbReference type="Proteomes" id="UP000245802">
    <property type="component" value="Chromosome"/>
</dbReference>
<organism evidence="2 3">
    <name type="scientific">Gemmata obscuriglobus</name>
    <dbReference type="NCBI Taxonomy" id="114"/>
    <lineage>
        <taxon>Bacteria</taxon>
        <taxon>Pseudomonadati</taxon>
        <taxon>Planctomycetota</taxon>
        <taxon>Planctomycetia</taxon>
        <taxon>Gemmatales</taxon>
        <taxon>Gemmataceae</taxon>
        <taxon>Gemmata</taxon>
    </lineage>
</organism>
<dbReference type="EMBL" id="CP025958">
    <property type="protein sequence ID" value="AWM36466.1"/>
    <property type="molecule type" value="Genomic_DNA"/>
</dbReference>
<keyword evidence="3" id="KW-1185">Reference proteome</keyword>
<dbReference type="KEGG" id="gog:C1280_05140"/>
<name>A0A2Z3GYR1_9BACT</name>
<gene>
    <name evidence="2" type="ORF">C1280_05140</name>
</gene>
<reference evidence="2 3" key="1">
    <citation type="submission" date="2018-01" db="EMBL/GenBank/DDBJ databases">
        <title>G. obscuriglobus.</title>
        <authorList>
            <person name="Franke J."/>
            <person name="Blomberg W."/>
            <person name="Selmecki A."/>
        </authorList>
    </citation>
    <scope>NUCLEOTIDE SEQUENCE [LARGE SCALE GENOMIC DNA]</scope>
    <source>
        <strain evidence="2 3">DSM 5831</strain>
    </source>
</reference>
<dbReference type="AlphaFoldDB" id="A0A2Z3GYR1"/>